<name>U5D2D5_AMBTC</name>
<evidence type="ECO:0000313" key="1">
    <source>
        <dbReference type="EMBL" id="ERN16574.1"/>
    </source>
</evidence>
<organism evidence="1 2">
    <name type="scientific">Amborella trichopoda</name>
    <dbReference type="NCBI Taxonomy" id="13333"/>
    <lineage>
        <taxon>Eukaryota</taxon>
        <taxon>Viridiplantae</taxon>
        <taxon>Streptophyta</taxon>
        <taxon>Embryophyta</taxon>
        <taxon>Tracheophyta</taxon>
        <taxon>Spermatophyta</taxon>
        <taxon>Magnoliopsida</taxon>
        <taxon>Amborellales</taxon>
        <taxon>Amborellaceae</taxon>
        <taxon>Amborella</taxon>
    </lineage>
</organism>
<proteinExistence type="predicted"/>
<gene>
    <name evidence="1" type="ORF">AMTR_s00031p00195820</name>
</gene>
<dbReference type="Gramene" id="ERN16574">
    <property type="protein sequence ID" value="ERN16574"/>
    <property type="gene ID" value="AMTR_s00031p00195820"/>
</dbReference>
<protein>
    <submittedName>
        <fullName evidence="1">Uncharacterized protein</fullName>
    </submittedName>
</protein>
<dbReference type="AlphaFoldDB" id="U5D2D5"/>
<keyword evidence="2" id="KW-1185">Reference proteome</keyword>
<reference evidence="2" key="1">
    <citation type="journal article" date="2013" name="Science">
        <title>The Amborella genome and the evolution of flowering plants.</title>
        <authorList>
            <consortium name="Amborella Genome Project"/>
        </authorList>
    </citation>
    <scope>NUCLEOTIDE SEQUENCE [LARGE SCALE GENOMIC DNA]</scope>
</reference>
<dbReference type="Proteomes" id="UP000017836">
    <property type="component" value="Unassembled WGS sequence"/>
</dbReference>
<evidence type="ECO:0000313" key="2">
    <source>
        <dbReference type="Proteomes" id="UP000017836"/>
    </source>
</evidence>
<dbReference type="HOGENOM" id="CLU_2006977_0_0_1"/>
<accession>U5D2D5</accession>
<sequence length="124" mass="13395">MGRGGGTAFMRHQIEQWRVVRPLTGAGRALRPGSSNLMRFANSLGPSRNVNVLAGPTLKAKPKPTRTSSVANHMYASCQTTCGRSSFGLRSGNFITLWISPSTNDLTTTTSPSHLCWGHEDHGK</sequence>
<dbReference type="EMBL" id="KI392442">
    <property type="protein sequence ID" value="ERN16574.1"/>
    <property type="molecule type" value="Genomic_DNA"/>
</dbReference>